<evidence type="ECO:0000256" key="2">
    <source>
        <dbReference type="ARBA" id="ARBA00007572"/>
    </source>
</evidence>
<dbReference type="PANTHER" id="PTHR45674:SF4">
    <property type="entry name" value="DNA LIGASE 1"/>
    <property type="match status" value="1"/>
</dbReference>
<evidence type="ECO:0000256" key="5">
    <source>
        <dbReference type="ARBA" id="ARBA00022741"/>
    </source>
</evidence>
<dbReference type="CDD" id="cd07969">
    <property type="entry name" value="OBF_DNA_ligase_I"/>
    <property type="match status" value="1"/>
</dbReference>
<dbReference type="Gene3D" id="3.30.1490.70">
    <property type="match status" value="1"/>
</dbReference>
<evidence type="ECO:0000256" key="1">
    <source>
        <dbReference type="ARBA" id="ARBA00004123"/>
    </source>
</evidence>
<evidence type="ECO:0000256" key="3">
    <source>
        <dbReference type="ARBA" id="ARBA00022598"/>
    </source>
</evidence>
<dbReference type="Gene3D" id="2.40.50.140">
    <property type="entry name" value="Nucleic acid-binding proteins"/>
    <property type="match status" value="1"/>
</dbReference>
<proteinExistence type="inferred from homology"/>
<dbReference type="GO" id="GO:0003910">
    <property type="term" value="F:DNA ligase (ATP) activity"/>
    <property type="evidence" value="ECO:0007669"/>
    <property type="project" value="InterPro"/>
</dbReference>
<evidence type="ECO:0000256" key="7">
    <source>
        <dbReference type="ARBA" id="ARBA00023242"/>
    </source>
</evidence>
<comment type="similarity">
    <text evidence="2 10">Belongs to the ATP-dependent DNA ligase family.</text>
</comment>
<keyword evidence="3" id="KW-0436">Ligase</keyword>
<dbReference type="NCBIfam" id="TIGR00574">
    <property type="entry name" value="dnl1"/>
    <property type="match status" value="1"/>
</dbReference>
<dbReference type="FunFam" id="2.40.50.140:FF:000062">
    <property type="entry name" value="DNA ligase"/>
    <property type="match status" value="1"/>
</dbReference>
<sequence>MFAYKVHCPKPPSRALCRYKKPEAASFVLDCEVVAYDTEKNKILPFQILSTRARKGVIISDIKVKVCIFAFDLLYINGRNLLNEQLALRREELYKSFLETSGEFEFATATNTRELDEMQKFLDAAINDCCEGLIVKTLKTDATYEPAKRSNNWLKLKKDYMDSVGDSLDLVPIGGYFGRGKRTGVYGAFLLACYDEDSEEYQSICKIGTGFSEQVLEERSSTLRNHIVDKPPSYYRYGDTLGVDVWFEPVEVWEVKAADLSISPVHKAANGLVDPVKGISLRFPRLIRLREDKTTEQATSAGQVAEMYRAQKITHQSKDGDSDED</sequence>
<evidence type="ECO:0000256" key="10">
    <source>
        <dbReference type="RuleBase" id="RU004196"/>
    </source>
</evidence>
<dbReference type="GO" id="GO:0005524">
    <property type="term" value="F:ATP binding"/>
    <property type="evidence" value="ECO:0007669"/>
    <property type="project" value="UniProtKB-KW"/>
</dbReference>
<dbReference type="PANTHER" id="PTHR45674">
    <property type="entry name" value="DNA LIGASE 1/3 FAMILY MEMBER"/>
    <property type="match status" value="1"/>
</dbReference>
<dbReference type="SUPFAM" id="SSF50249">
    <property type="entry name" value="Nucleic acid-binding proteins"/>
    <property type="match status" value="1"/>
</dbReference>
<evidence type="ECO:0000256" key="8">
    <source>
        <dbReference type="ARBA" id="ARBA00041131"/>
    </source>
</evidence>
<evidence type="ECO:0000313" key="13">
    <source>
        <dbReference type="Proteomes" id="UP000077202"/>
    </source>
</evidence>
<reference evidence="12" key="1">
    <citation type="submission" date="2016-03" db="EMBL/GenBank/DDBJ databases">
        <title>Mechanisms controlling the formation of the plant cell surface in tip-growing cells are functionally conserved among land plants.</title>
        <authorList>
            <person name="Honkanen S."/>
            <person name="Jones V.A."/>
            <person name="Morieri G."/>
            <person name="Champion C."/>
            <person name="Hetherington A.J."/>
            <person name="Kelly S."/>
            <person name="Saint-Marcoux D."/>
            <person name="Proust H."/>
            <person name="Prescott H."/>
            <person name="Dolan L."/>
        </authorList>
    </citation>
    <scope>NUCLEOTIDE SEQUENCE [LARGE SCALE GENOMIC DNA]</scope>
    <source>
        <tissue evidence="12">Whole gametophyte</tissue>
    </source>
</reference>
<dbReference type="GO" id="GO:0006310">
    <property type="term" value="P:DNA recombination"/>
    <property type="evidence" value="ECO:0007669"/>
    <property type="project" value="InterPro"/>
</dbReference>
<keyword evidence="5" id="KW-0547">Nucleotide-binding</keyword>
<keyword evidence="7" id="KW-0539">Nucleus</keyword>
<protein>
    <recommendedName>
        <fullName evidence="8">DNA ligase 1</fullName>
    </recommendedName>
    <alternativeName>
        <fullName evidence="9">DNA ligase I</fullName>
    </alternativeName>
</protein>
<dbReference type="EMBL" id="LVLJ01002295">
    <property type="protein sequence ID" value="OAE25753.1"/>
    <property type="molecule type" value="Genomic_DNA"/>
</dbReference>
<dbReference type="GO" id="GO:0006273">
    <property type="term" value="P:lagging strand elongation"/>
    <property type="evidence" value="ECO:0007669"/>
    <property type="project" value="TreeGrafter"/>
</dbReference>
<evidence type="ECO:0000256" key="6">
    <source>
        <dbReference type="ARBA" id="ARBA00022840"/>
    </source>
</evidence>
<keyword evidence="6" id="KW-0067">ATP-binding</keyword>
<comment type="caution">
    <text evidence="12">The sequence shown here is derived from an EMBL/GenBank/DDBJ whole genome shotgun (WGS) entry which is preliminary data.</text>
</comment>
<evidence type="ECO:0000259" key="11">
    <source>
        <dbReference type="PROSITE" id="PS50160"/>
    </source>
</evidence>
<evidence type="ECO:0000256" key="4">
    <source>
        <dbReference type="ARBA" id="ARBA00022705"/>
    </source>
</evidence>
<dbReference type="InterPro" id="IPR012340">
    <property type="entry name" value="NA-bd_OB-fold"/>
</dbReference>
<dbReference type="InterPro" id="IPR012309">
    <property type="entry name" value="DNA_ligase_ATP-dep_C"/>
</dbReference>
<dbReference type="GO" id="GO:0006281">
    <property type="term" value="P:DNA repair"/>
    <property type="evidence" value="ECO:0007669"/>
    <property type="project" value="InterPro"/>
</dbReference>
<dbReference type="FunFam" id="3.30.470.30:FF:000002">
    <property type="entry name" value="DNA ligase"/>
    <property type="match status" value="1"/>
</dbReference>
<dbReference type="CDD" id="cd07900">
    <property type="entry name" value="Adenylation_DNA_ligase_I_Euk"/>
    <property type="match status" value="1"/>
</dbReference>
<dbReference type="InterPro" id="IPR050191">
    <property type="entry name" value="ATP-dep_DNA_ligase"/>
</dbReference>
<evidence type="ECO:0000313" key="12">
    <source>
        <dbReference type="EMBL" id="OAE25753.1"/>
    </source>
</evidence>
<dbReference type="Gene3D" id="3.30.470.30">
    <property type="entry name" value="DNA ligase/mRNA capping enzyme"/>
    <property type="match status" value="1"/>
</dbReference>
<dbReference type="InterPro" id="IPR000977">
    <property type="entry name" value="DNA_ligase_ATP-dep"/>
</dbReference>
<dbReference type="GO" id="GO:0005634">
    <property type="term" value="C:nucleus"/>
    <property type="evidence" value="ECO:0007669"/>
    <property type="project" value="UniProtKB-SubCell"/>
</dbReference>
<dbReference type="PROSITE" id="PS50160">
    <property type="entry name" value="DNA_LIGASE_A3"/>
    <property type="match status" value="1"/>
</dbReference>
<dbReference type="InterPro" id="IPR016059">
    <property type="entry name" value="DNA_ligase_ATP-dep_CS"/>
</dbReference>
<dbReference type="InterPro" id="IPR012310">
    <property type="entry name" value="DNA_ligase_ATP-dep_cent"/>
</dbReference>
<keyword evidence="4" id="KW-0235">DNA replication</keyword>
<keyword evidence="13" id="KW-1185">Reference proteome</keyword>
<dbReference type="AlphaFoldDB" id="A0A176VZD7"/>
<comment type="subcellular location">
    <subcellularLocation>
        <location evidence="1">Nucleus</location>
    </subcellularLocation>
</comment>
<accession>A0A176VZD7</accession>
<dbReference type="Pfam" id="PF01068">
    <property type="entry name" value="DNA_ligase_A_M"/>
    <property type="match status" value="1"/>
</dbReference>
<dbReference type="PROSITE" id="PS00333">
    <property type="entry name" value="DNA_LIGASE_A2"/>
    <property type="match status" value="1"/>
</dbReference>
<organism evidence="12 13">
    <name type="scientific">Marchantia polymorpha subsp. ruderalis</name>
    <dbReference type="NCBI Taxonomy" id="1480154"/>
    <lineage>
        <taxon>Eukaryota</taxon>
        <taxon>Viridiplantae</taxon>
        <taxon>Streptophyta</taxon>
        <taxon>Embryophyta</taxon>
        <taxon>Marchantiophyta</taxon>
        <taxon>Marchantiopsida</taxon>
        <taxon>Marchantiidae</taxon>
        <taxon>Marchantiales</taxon>
        <taxon>Marchantiaceae</taxon>
        <taxon>Marchantia</taxon>
    </lineage>
</organism>
<evidence type="ECO:0000256" key="9">
    <source>
        <dbReference type="ARBA" id="ARBA00041666"/>
    </source>
</evidence>
<name>A0A176VZD7_MARPO</name>
<feature type="domain" description="ATP-dependent DNA ligase family profile" evidence="11">
    <location>
        <begin position="59"/>
        <end position="195"/>
    </location>
</feature>
<gene>
    <name evidence="12" type="ORF">AXG93_4368s2130</name>
</gene>
<dbReference type="GO" id="GO:0071897">
    <property type="term" value="P:DNA biosynthetic process"/>
    <property type="evidence" value="ECO:0007669"/>
    <property type="project" value="InterPro"/>
</dbReference>
<dbReference type="GO" id="GO:0005739">
    <property type="term" value="C:mitochondrion"/>
    <property type="evidence" value="ECO:0007669"/>
    <property type="project" value="TreeGrafter"/>
</dbReference>
<dbReference type="Proteomes" id="UP000077202">
    <property type="component" value="Unassembled WGS sequence"/>
</dbReference>
<dbReference type="SUPFAM" id="SSF56091">
    <property type="entry name" value="DNA ligase/mRNA capping enzyme, catalytic domain"/>
    <property type="match status" value="1"/>
</dbReference>
<dbReference type="Pfam" id="PF04679">
    <property type="entry name" value="DNA_ligase_A_C"/>
    <property type="match status" value="1"/>
</dbReference>